<feature type="transmembrane region" description="Helical" evidence="2">
    <location>
        <begin position="81"/>
        <end position="102"/>
    </location>
</feature>
<dbReference type="RefSeq" id="WP_184196912.1">
    <property type="nucleotide sequence ID" value="NZ_BMOX01000029.1"/>
</dbReference>
<dbReference type="AlphaFoldDB" id="A0A841L696"/>
<organism evidence="3 4">
    <name type="scientific">Polymorphobacter multimanifer</name>
    <dbReference type="NCBI Taxonomy" id="1070431"/>
    <lineage>
        <taxon>Bacteria</taxon>
        <taxon>Pseudomonadati</taxon>
        <taxon>Pseudomonadota</taxon>
        <taxon>Alphaproteobacteria</taxon>
        <taxon>Sphingomonadales</taxon>
        <taxon>Sphingosinicellaceae</taxon>
        <taxon>Polymorphobacter</taxon>
    </lineage>
</organism>
<keyword evidence="2" id="KW-1133">Transmembrane helix</keyword>
<feature type="coiled-coil region" evidence="1">
    <location>
        <begin position="29"/>
        <end position="56"/>
    </location>
</feature>
<keyword evidence="1" id="KW-0175">Coiled coil</keyword>
<keyword evidence="4" id="KW-1185">Reference proteome</keyword>
<proteinExistence type="predicted"/>
<feature type="transmembrane region" description="Helical" evidence="2">
    <location>
        <begin position="12"/>
        <end position="33"/>
    </location>
</feature>
<dbReference type="Proteomes" id="UP000538147">
    <property type="component" value="Unassembled WGS sequence"/>
</dbReference>
<gene>
    <name evidence="3" type="ORF">FHS79_001223</name>
</gene>
<evidence type="ECO:0000313" key="3">
    <source>
        <dbReference type="EMBL" id="MBB6227061.1"/>
    </source>
</evidence>
<protein>
    <recommendedName>
        <fullName evidence="5">DUF2721 domain-containing protein</fullName>
    </recommendedName>
</protein>
<evidence type="ECO:0008006" key="5">
    <source>
        <dbReference type="Google" id="ProtNLM"/>
    </source>
</evidence>
<feature type="transmembrane region" description="Helical" evidence="2">
    <location>
        <begin position="114"/>
        <end position="134"/>
    </location>
</feature>
<dbReference type="EMBL" id="JACIIV010000007">
    <property type="protein sequence ID" value="MBB6227061.1"/>
    <property type="molecule type" value="Genomic_DNA"/>
</dbReference>
<evidence type="ECO:0000256" key="1">
    <source>
        <dbReference type="SAM" id="Coils"/>
    </source>
</evidence>
<name>A0A841L696_9SPHN</name>
<keyword evidence="2" id="KW-0812">Transmembrane</keyword>
<accession>A0A841L696</accession>
<evidence type="ECO:0000256" key="2">
    <source>
        <dbReference type="SAM" id="Phobius"/>
    </source>
</evidence>
<dbReference type="Pfam" id="PF11026">
    <property type="entry name" value="DUF2721"/>
    <property type="match status" value="1"/>
</dbReference>
<comment type="caution">
    <text evidence="3">The sequence shown here is derived from an EMBL/GenBank/DDBJ whole genome shotgun (WGS) entry which is preliminary data.</text>
</comment>
<dbReference type="InterPro" id="IPR021279">
    <property type="entry name" value="DUF2721"/>
</dbReference>
<keyword evidence="2" id="KW-0472">Membrane</keyword>
<sequence>MGEPIAGIAQNIQLAVTPVFLLTAIGAILNVLISRLARVVDRARALEAELMGATQAGGDERRLVALDDLAILDRRMGAVNISIALCTASAFLVCIVIAILFVGEIADLGWAQAVIWLFLGAIVLLAGGLGLFLFEIRIALTSVRVRAGLLAQRRPRTPKGQREA</sequence>
<reference evidence="3 4" key="1">
    <citation type="submission" date="2020-08" db="EMBL/GenBank/DDBJ databases">
        <title>Genomic Encyclopedia of Type Strains, Phase IV (KMG-IV): sequencing the most valuable type-strain genomes for metagenomic binning, comparative biology and taxonomic classification.</title>
        <authorList>
            <person name="Goeker M."/>
        </authorList>
    </citation>
    <scope>NUCLEOTIDE SEQUENCE [LARGE SCALE GENOMIC DNA]</scope>
    <source>
        <strain evidence="3 4">DSM 102189</strain>
    </source>
</reference>
<evidence type="ECO:0000313" key="4">
    <source>
        <dbReference type="Proteomes" id="UP000538147"/>
    </source>
</evidence>